<reference evidence="1 2" key="1">
    <citation type="submission" date="2019-03" db="EMBL/GenBank/DDBJ databases">
        <title>Draft genome sequences of novel Actinobacteria.</title>
        <authorList>
            <person name="Sahin N."/>
            <person name="Ay H."/>
            <person name="Saygin H."/>
        </authorList>
    </citation>
    <scope>NUCLEOTIDE SEQUENCE [LARGE SCALE GENOMIC DNA]</scope>
    <source>
        <strain evidence="1 2">KC310</strain>
    </source>
</reference>
<dbReference type="AlphaFoldDB" id="A0A4R4W953"/>
<protein>
    <submittedName>
        <fullName evidence="1">Uncharacterized protein</fullName>
    </submittedName>
</protein>
<name>A0A4R4W953_9ACTN</name>
<proteinExistence type="predicted"/>
<evidence type="ECO:0000313" key="1">
    <source>
        <dbReference type="EMBL" id="TDD12304.1"/>
    </source>
</evidence>
<evidence type="ECO:0000313" key="2">
    <source>
        <dbReference type="Proteomes" id="UP000295258"/>
    </source>
</evidence>
<dbReference type="InterPro" id="IPR014729">
    <property type="entry name" value="Rossmann-like_a/b/a_fold"/>
</dbReference>
<comment type="caution">
    <text evidence="1">The sequence shown here is derived from an EMBL/GenBank/DDBJ whole genome shotgun (WGS) entry which is preliminary data.</text>
</comment>
<dbReference type="EMBL" id="SMKO01000003">
    <property type="protein sequence ID" value="TDD12304.1"/>
    <property type="molecule type" value="Genomic_DNA"/>
</dbReference>
<sequence length="119" mass="13129">MTMARVLVIGLDPAAIEGYDPEPVQEAIARGRARFDDHGIEADYCLVALDRDPEAAIVEALTRDDYACVVIGGGIRKHEPLLEFFEKVVNRVRRHAPGAAIAFNDNPDDCADAALRWLR</sequence>
<dbReference type="Gene3D" id="3.40.50.620">
    <property type="entry name" value="HUPs"/>
    <property type="match status" value="1"/>
</dbReference>
<accession>A0A4R4W953</accession>
<organism evidence="1 2">
    <name type="scientific">Nonomuraea deserti</name>
    <dbReference type="NCBI Taxonomy" id="1848322"/>
    <lineage>
        <taxon>Bacteria</taxon>
        <taxon>Bacillati</taxon>
        <taxon>Actinomycetota</taxon>
        <taxon>Actinomycetes</taxon>
        <taxon>Streptosporangiales</taxon>
        <taxon>Streptosporangiaceae</taxon>
        <taxon>Nonomuraea</taxon>
    </lineage>
</organism>
<gene>
    <name evidence="1" type="ORF">E1292_02385</name>
</gene>
<dbReference type="Proteomes" id="UP000295258">
    <property type="component" value="Unassembled WGS sequence"/>
</dbReference>
<keyword evidence="2" id="KW-1185">Reference proteome</keyword>